<evidence type="ECO:0000256" key="1">
    <source>
        <dbReference type="SAM" id="Phobius"/>
    </source>
</evidence>
<keyword evidence="1" id="KW-1133">Transmembrane helix</keyword>
<keyword evidence="3" id="KW-1185">Reference proteome</keyword>
<feature type="transmembrane region" description="Helical" evidence="1">
    <location>
        <begin position="279"/>
        <end position="299"/>
    </location>
</feature>
<feature type="transmembrane region" description="Helical" evidence="1">
    <location>
        <begin position="44"/>
        <end position="60"/>
    </location>
</feature>
<feature type="transmembrane region" description="Helical" evidence="1">
    <location>
        <begin position="67"/>
        <end position="88"/>
    </location>
</feature>
<feature type="transmembrane region" description="Helical" evidence="1">
    <location>
        <begin position="21"/>
        <end position="38"/>
    </location>
</feature>
<protein>
    <submittedName>
        <fullName evidence="2">Uncharacterized protein</fullName>
    </submittedName>
</protein>
<feature type="transmembrane region" description="Helical" evidence="1">
    <location>
        <begin position="162"/>
        <end position="180"/>
    </location>
</feature>
<comment type="caution">
    <text evidence="2">The sequence shown here is derived from an EMBL/GenBank/DDBJ whole genome shotgun (WGS) entry which is preliminary data.</text>
</comment>
<feature type="transmembrane region" description="Helical" evidence="1">
    <location>
        <begin position="428"/>
        <end position="456"/>
    </location>
</feature>
<organism evidence="2 3">
    <name type="scientific">Carnobacterium antarcticum</name>
    <dbReference type="NCBI Taxonomy" id="2126436"/>
    <lineage>
        <taxon>Bacteria</taxon>
        <taxon>Bacillati</taxon>
        <taxon>Bacillota</taxon>
        <taxon>Bacilli</taxon>
        <taxon>Lactobacillales</taxon>
        <taxon>Carnobacteriaceae</taxon>
        <taxon>Carnobacterium</taxon>
    </lineage>
</organism>
<feature type="transmembrane region" description="Helical" evidence="1">
    <location>
        <begin position="393"/>
        <end position="416"/>
    </location>
</feature>
<name>A0ABW4NQX7_9LACT</name>
<proteinExistence type="predicted"/>
<keyword evidence="1" id="KW-0812">Transmembrane</keyword>
<feature type="transmembrane region" description="Helical" evidence="1">
    <location>
        <begin position="234"/>
        <end position="250"/>
    </location>
</feature>
<keyword evidence="1" id="KW-0472">Membrane</keyword>
<gene>
    <name evidence="2" type="ORF">ACFSBK_11735</name>
</gene>
<evidence type="ECO:0000313" key="2">
    <source>
        <dbReference type="EMBL" id="MFD1800520.1"/>
    </source>
</evidence>
<dbReference type="EMBL" id="JBHUFF010000022">
    <property type="protein sequence ID" value="MFD1800520.1"/>
    <property type="molecule type" value="Genomic_DNA"/>
</dbReference>
<dbReference type="Proteomes" id="UP001597285">
    <property type="component" value="Unassembled WGS sequence"/>
</dbReference>
<feature type="transmembrane region" description="Helical" evidence="1">
    <location>
        <begin position="108"/>
        <end position="128"/>
    </location>
</feature>
<dbReference type="RefSeq" id="WP_058918722.1">
    <property type="nucleotide sequence ID" value="NZ_JBHSQC010000002.1"/>
</dbReference>
<sequence>MKSLTVPTATDHFSLSINKDIFVFIGLAAAFLTIDPQAVPGYQWQFLLPLFFSIFYKLFAPPIKAFSMGYLVLNGIWLIRYCITPVLIKISHYQIRYETTVSVRHLNMALILMVVELVVSILASSYFYSKIKKTSTTMELPVEQGKLLKINGLNTKSMNPSLVLGMAGLSLLVIVLDPNALNGFNFIFDTVFLSKDDSTFGMSVLIIAWTKIIVTVYLIELFGDREKQSEDKKNLWFSMLVVLVSLSFFNGTSRNMIFIEAFAYIYLLIRVFPKHKKSILTICLSSLVFILVLVSIVRFNNTRNISEGLSSYDTAHIAQEFSVYFEGQQNIALGIKSLDFYGDKYTVLTLFKDLLENTIYFNRFVASIPSTVQMFNTTLYGHSLWADQIPPTITQAIGLLGALGVLVPALFVSLVLKLDRLATQKTNVFGIFLAIFVAVNIAFFSPGSITIISTAVTNRFIPLYVLYKASLTKF</sequence>
<accession>A0ABW4NQX7</accession>
<evidence type="ECO:0000313" key="3">
    <source>
        <dbReference type="Proteomes" id="UP001597285"/>
    </source>
</evidence>
<feature type="transmembrane region" description="Helical" evidence="1">
    <location>
        <begin position="200"/>
        <end position="222"/>
    </location>
</feature>
<reference evidence="3" key="1">
    <citation type="journal article" date="2019" name="Int. J. Syst. Evol. Microbiol.">
        <title>The Global Catalogue of Microorganisms (GCM) 10K type strain sequencing project: providing services to taxonomists for standard genome sequencing and annotation.</title>
        <authorList>
            <consortium name="The Broad Institute Genomics Platform"/>
            <consortium name="The Broad Institute Genome Sequencing Center for Infectious Disease"/>
            <person name="Wu L."/>
            <person name="Ma J."/>
        </authorList>
    </citation>
    <scope>NUCLEOTIDE SEQUENCE [LARGE SCALE GENOMIC DNA]</scope>
    <source>
        <strain evidence="3">KCTC 42143</strain>
    </source>
</reference>